<dbReference type="AlphaFoldDB" id="A0A2R6AUZ4"/>
<dbReference type="GO" id="GO:0005886">
    <property type="term" value="C:plasma membrane"/>
    <property type="evidence" value="ECO:0007669"/>
    <property type="project" value="UniProtKB-SubCell"/>
</dbReference>
<evidence type="ECO:0000256" key="6">
    <source>
        <dbReference type="SAM" id="Phobius"/>
    </source>
</evidence>
<keyword evidence="2" id="KW-1003">Cell membrane</keyword>
<feature type="transmembrane region" description="Helical" evidence="6">
    <location>
        <begin position="15"/>
        <end position="35"/>
    </location>
</feature>
<evidence type="ECO:0000313" key="7">
    <source>
        <dbReference type="EMBL" id="PSN90190.1"/>
    </source>
</evidence>
<gene>
    <name evidence="7" type="ORF">B9Q03_07430</name>
</gene>
<proteinExistence type="predicted"/>
<dbReference type="InterPro" id="IPR051907">
    <property type="entry name" value="DoxX-like_oxidoreductase"/>
</dbReference>
<dbReference type="InterPro" id="IPR032808">
    <property type="entry name" value="DoxX"/>
</dbReference>
<evidence type="ECO:0000256" key="3">
    <source>
        <dbReference type="ARBA" id="ARBA00022692"/>
    </source>
</evidence>
<evidence type="ECO:0000313" key="8">
    <source>
        <dbReference type="Proteomes" id="UP000240322"/>
    </source>
</evidence>
<keyword evidence="5 6" id="KW-0472">Membrane</keyword>
<name>A0A2R6AUZ4_9ARCH</name>
<sequence length="149" mass="15781">MVLCNHKKVIIMDAGISEGAGLLILRAVSGILYIVHGSMKVRQPSRNQLRQMMAQLGIPGPLFDLVALLEVGGGVALIVGLLARFASILYALFMVGNLILYATKLSKPPVSKGYVGGYELDTLLLGIAILIALTGPGVYSLDHIIGLNI</sequence>
<dbReference type="EMBL" id="NEXE01000070">
    <property type="protein sequence ID" value="PSN90190.1"/>
    <property type="molecule type" value="Genomic_DNA"/>
</dbReference>
<accession>A0A2R6AUZ4</accession>
<evidence type="ECO:0008006" key="9">
    <source>
        <dbReference type="Google" id="ProtNLM"/>
    </source>
</evidence>
<feature type="transmembrane region" description="Helical" evidence="6">
    <location>
        <begin position="56"/>
        <end position="79"/>
    </location>
</feature>
<dbReference type="Proteomes" id="UP000240322">
    <property type="component" value="Unassembled WGS sequence"/>
</dbReference>
<evidence type="ECO:0000256" key="4">
    <source>
        <dbReference type="ARBA" id="ARBA00022989"/>
    </source>
</evidence>
<protein>
    <recommendedName>
        <fullName evidence="9">DoxX family protein</fullName>
    </recommendedName>
</protein>
<dbReference type="PANTHER" id="PTHR33452">
    <property type="entry name" value="OXIDOREDUCTASE CATD-RELATED"/>
    <property type="match status" value="1"/>
</dbReference>
<dbReference type="PANTHER" id="PTHR33452:SF1">
    <property type="entry name" value="INNER MEMBRANE PROTEIN YPHA-RELATED"/>
    <property type="match status" value="1"/>
</dbReference>
<organism evidence="7 8">
    <name type="scientific">Candidatus Marsarchaeota G2 archaeon OSP_D</name>
    <dbReference type="NCBI Taxonomy" id="1978157"/>
    <lineage>
        <taxon>Archaea</taxon>
        <taxon>Candidatus Marsarchaeota</taxon>
        <taxon>Candidatus Marsarchaeota group 2</taxon>
    </lineage>
</organism>
<feature type="transmembrane region" description="Helical" evidence="6">
    <location>
        <begin position="85"/>
        <end position="102"/>
    </location>
</feature>
<comment type="subcellular location">
    <subcellularLocation>
        <location evidence="1">Cell membrane</location>
        <topology evidence="1">Multi-pass membrane protein</topology>
    </subcellularLocation>
</comment>
<evidence type="ECO:0000256" key="2">
    <source>
        <dbReference type="ARBA" id="ARBA00022475"/>
    </source>
</evidence>
<comment type="caution">
    <text evidence="7">The sequence shown here is derived from an EMBL/GenBank/DDBJ whole genome shotgun (WGS) entry which is preliminary data.</text>
</comment>
<keyword evidence="4 6" id="KW-1133">Transmembrane helix</keyword>
<evidence type="ECO:0000256" key="5">
    <source>
        <dbReference type="ARBA" id="ARBA00023136"/>
    </source>
</evidence>
<keyword evidence="3 6" id="KW-0812">Transmembrane</keyword>
<feature type="transmembrane region" description="Helical" evidence="6">
    <location>
        <begin position="123"/>
        <end position="141"/>
    </location>
</feature>
<reference evidence="7 8" key="1">
    <citation type="submission" date="2017-04" db="EMBL/GenBank/DDBJ databases">
        <title>Novel microbial lineages endemic to geothermal iron-oxide mats fill important gaps in the evolutionary history of Archaea.</title>
        <authorList>
            <person name="Jay Z.J."/>
            <person name="Beam J.P."/>
            <person name="Dlakic M."/>
            <person name="Rusch D.B."/>
            <person name="Kozubal M.A."/>
            <person name="Inskeep W.P."/>
        </authorList>
    </citation>
    <scope>NUCLEOTIDE SEQUENCE [LARGE SCALE GENOMIC DNA]</scope>
    <source>
        <strain evidence="7">OSP_D</strain>
    </source>
</reference>
<dbReference type="Pfam" id="PF07681">
    <property type="entry name" value="DoxX"/>
    <property type="match status" value="1"/>
</dbReference>
<evidence type="ECO:0000256" key="1">
    <source>
        <dbReference type="ARBA" id="ARBA00004651"/>
    </source>
</evidence>